<sequence>MPRPIQLCPPLRQFALPHPTLLCSALSFQEFVLICFSNVLYWIPKHNVIEKVTVPAGHDLRENGTTSFIKWTIFLHFCSLQGSPYLLFGLRPAAPRALHLLVDVVLQLKLGIAGLFHGPVLQLSDREREDRDSESRAQF</sequence>
<proteinExistence type="predicted"/>
<reference evidence="1" key="1">
    <citation type="thesis" date="2021" institute="BYU ScholarsArchive" country="Provo, UT, USA">
        <title>Applications of and Algorithms for Genome Assembly and Genomic Analyses with an Emphasis on Marine Teleosts.</title>
        <authorList>
            <person name="Pickett B.D."/>
        </authorList>
    </citation>
    <scope>NUCLEOTIDE SEQUENCE</scope>
    <source>
        <strain evidence="1">HI-2016</strain>
    </source>
</reference>
<evidence type="ECO:0000313" key="1">
    <source>
        <dbReference type="EMBL" id="KAG9340461.1"/>
    </source>
</evidence>
<accession>A0A8T2NN24</accession>
<evidence type="ECO:0000313" key="2">
    <source>
        <dbReference type="Proteomes" id="UP000824540"/>
    </source>
</evidence>
<dbReference type="Proteomes" id="UP000824540">
    <property type="component" value="Unassembled WGS sequence"/>
</dbReference>
<dbReference type="AlphaFoldDB" id="A0A8T2NN24"/>
<keyword evidence="2" id="KW-1185">Reference proteome</keyword>
<name>A0A8T2NN24_9TELE</name>
<gene>
    <name evidence="1" type="ORF">JZ751_021574</name>
</gene>
<protein>
    <submittedName>
        <fullName evidence="1">Uncharacterized protein</fullName>
    </submittedName>
</protein>
<dbReference type="EMBL" id="JAFBMS010000043">
    <property type="protein sequence ID" value="KAG9340461.1"/>
    <property type="molecule type" value="Genomic_DNA"/>
</dbReference>
<comment type="caution">
    <text evidence="1">The sequence shown here is derived from an EMBL/GenBank/DDBJ whole genome shotgun (WGS) entry which is preliminary data.</text>
</comment>
<organism evidence="1 2">
    <name type="scientific">Albula glossodonta</name>
    <name type="common">roundjaw bonefish</name>
    <dbReference type="NCBI Taxonomy" id="121402"/>
    <lineage>
        <taxon>Eukaryota</taxon>
        <taxon>Metazoa</taxon>
        <taxon>Chordata</taxon>
        <taxon>Craniata</taxon>
        <taxon>Vertebrata</taxon>
        <taxon>Euteleostomi</taxon>
        <taxon>Actinopterygii</taxon>
        <taxon>Neopterygii</taxon>
        <taxon>Teleostei</taxon>
        <taxon>Albuliformes</taxon>
        <taxon>Albulidae</taxon>
        <taxon>Albula</taxon>
    </lineage>
</organism>